<evidence type="ECO:0000313" key="5">
    <source>
        <dbReference type="Proteomes" id="UP001282288"/>
    </source>
</evidence>
<proteinExistence type="predicted"/>
<organism evidence="2 5">
    <name type="scientific">Streptomyces acidiscabies</name>
    <dbReference type="NCBI Taxonomy" id="42234"/>
    <lineage>
        <taxon>Bacteria</taxon>
        <taxon>Bacillati</taxon>
        <taxon>Actinomycetota</taxon>
        <taxon>Actinomycetes</taxon>
        <taxon>Kitasatosporales</taxon>
        <taxon>Streptomycetaceae</taxon>
        <taxon>Streptomyces</taxon>
    </lineage>
</organism>
<gene>
    <name evidence="2" type="ORF">PV399_47905</name>
    <name evidence="3" type="ORF">PV666_39785</name>
</gene>
<dbReference type="InterPro" id="IPR010982">
    <property type="entry name" value="Lambda_DNA-bd_dom_sf"/>
</dbReference>
<dbReference type="AlphaFoldDB" id="A0AAP6ELS1"/>
<dbReference type="Proteomes" id="UP001282288">
    <property type="component" value="Unassembled WGS sequence"/>
</dbReference>
<protein>
    <submittedName>
        <fullName evidence="2">Helix-turn-helix transcriptional regulator</fullName>
    </submittedName>
</protein>
<dbReference type="SUPFAM" id="SSF47413">
    <property type="entry name" value="lambda repressor-like DNA-binding domains"/>
    <property type="match status" value="1"/>
</dbReference>
<dbReference type="SMART" id="SM00530">
    <property type="entry name" value="HTH_XRE"/>
    <property type="match status" value="1"/>
</dbReference>
<feature type="domain" description="HTH cro/C1-type" evidence="1">
    <location>
        <begin position="9"/>
        <end position="63"/>
    </location>
</feature>
<dbReference type="EMBL" id="JARAWP010000031">
    <property type="protein sequence ID" value="MDX3023970.1"/>
    <property type="molecule type" value="Genomic_DNA"/>
</dbReference>
<dbReference type="GeneID" id="69810662"/>
<dbReference type="PROSITE" id="PS50943">
    <property type="entry name" value="HTH_CROC1"/>
    <property type="match status" value="1"/>
</dbReference>
<dbReference type="Proteomes" id="UP001272987">
    <property type="component" value="Unassembled WGS sequence"/>
</dbReference>
<dbReference type="GO" id="GO:0003677">
    <property type="term" value="F:DNA binding"/>
    <property type="evidence" value="ECO:0007669"/>
    <property type="project" value="InterPro"/>
</dbReference>
<dbReference type="CDD" id="cd00093">
    <property type="entry name" value="HTH_XRE"/>
    <property type="match status" value="1"/>
</dbReference>
<evidence type="ECO:0000313" key="3">
    <source>
        <dbReference type="EMBL" id="MDX3023970.1"/>
    </source>
</evidence>
<keyword evidence="4" id="KW-1185">Reference proteome</keyword>
<dbReference type="InterPro" id="IPR001387">
    <property type="entry name" value="Cro/C1-type_HTH"/>
</dbReference>
<evidence type="ECO:0000259" key="1">
    <source>
        <dbReference type="PROSITE" id="PS50943"/>
    </source>
</evidence>
<evidence type="ECO:0000313" key="4">
    <source>
        <dbReference type="Proteomes" id="UP001272987"/>
    </source>
</evidence>
<dbReference type="Gene3D" id="1.10.260.40">
    <property type="entry name" value="lambda repressor-like DNA-binding domains"/>
    <property type="match status" value="1"/>
</dbReference>
<accession>A0AAP6ELS1</accession>
<dbReference type="EMBL" id="JARAWC010000105">
    <property type="protein sequence ID" value="MDX2967369.1"/>
    <property type="molecule type" value="Genomic_DNA"/>
</dbReference>
<comment type="caution">
    <text evidence="2">The sequence shown here is derived from an EMBL/GenBank/DDBJ whole genome shotgun (WGS) entry which is preliminary data.</text>
</comment>
<evidence type="ECO:0000313" key="2">
    <source>
        <dbReference type="EMBL" id="MDX2967369.1"/>
    </source>
</evidence>
<sequence length="117" mass="12699">MTQRFADILQGLMDNRRLSPGAVSRASALSQSTILQLLHGKIQPSPETMKDIAPALQISEADLLTIANLAAKPTSTPPRSYRNAKEIGELVSIASRLADEDLRRLIDFARALGSEES</sequence>
<name>A0AAP6ELS1_9ACTN</name>
<dbReference type="Pfam" id="PF13443">
    <property type="entry name" value="HTH_26"/>
    <property type="match status" value="1"/>
</dbReference>
<dbReference type="RefSeq" id="WP_199849239.1">
    <property type="nucleotide sequence ID" value="NZ_BCMK01000093.1"/>
</dbReference>
<reference evidence="2 4" key="1">
    <citation type="journal article" date="2023" name="Microb. Genom.">
        <title>Mesoterricola silvestris gen. nov., sp. nov., Mesoterricola sediminis sp. nov., Geothrix oryzae sp. nov., Geothrix edaphica sp. nov., Geothrix rubra sp. nov., and Geothrix limicola sp. nov., six novel members of Acidobacteriota isolated from soils.</title>
        <authorList>
            <person name="Weisberg A.J."/>
            <person name="Pearce E."/>
            <person name="Kramer C.G."/>
            <person name="Chang J.H."/>
            <person name="Clarke C.R."/>
        </authorList>
    </citation>
    <scope>NUCLEOTIDE SEQUENCE</scope>
    <source>
        <strain evidence="3 4">NB05-1H</strain>
        <strain evidence="2">NRRL_B-16521</strain>
    </source>
</reference>